<sequence>MHRFSRQGPEQPGGLFQPMGRVRPSSEGHHHHHHDQQHLPPPPPSLDSGCCGRCEAAGREHRGPAAGLPSQAPRPPRPAGALAGTPPRDPSPPVCNRTPIILGAPLLPHACVAPGCPLSSSSTLIHGRFLARCRWRNTLAVLW</sequence>
<dbReference type="AlphaFoldDB" id="A0A2N5VC57"/>
<name>A0A2N5VC57_9BASI</name>
<accession>A0A2N5VC57</accession>
<reference evidence="2 3" key="1">
    <citation type="submission" date="2017-11" db="EMBL/GenBank/DDBJ databases">
        <title>De novo assembly and phasing of dikaryotic genomes from two isolates of Puccinia coronata f. sp. avenae, the causal agent of oat crown rust.</title>
        <authorList>
            <person name="Miller M.E."/>
            <person name="Zhang Y."/>
            <person name="Omidvar V."/>
            <person name="Sperschneider J."/>
            <person name="Schwessinger B."/>
            <person name="Raley C."/>
            <person name="Palmer J.M."/>
            <person name="Garnica D."/>
            <person name="Upadhyaya N."/>
            <person name="Rathjen J."/>
            <person name="Taylor J.M."/>
            <person name="Park R.F."/>
            <person name="Dodds P.N."/>
            <person name="Hirsch C.D."/>
            <person name="Kianian S.F."/>
            <person name="Figueroa M."/>
        </authorList>
    </citation>
    <scope>NUCLEOTIDE SEQUENCE [LARGE SCALE GENOMIC DNA]</scope>
    <source>
        <strain evidence="2">12SD80</strain>
    </source>
</reference>
<proteinExistence type="predicted"/>
<evidence type="ECO:0000313" key="2">
    <source>
        <dbReference type="EMBL" id="PLW47561.1"/>
    </source>
</evidence>
<gene>
    <name evidence="2" type="ORF">PCASD_08206</name>
</gene>
<evidence type="ECO:0000313" key="3">
    <source>
        <dbReference type="Proteomes" id="UP000235392"/>
    </source>
</evidence>
<comment type="caution">
    <text evidence="2">The sequence shown here is derived from an EMBL/GenBank/DDBJ whole genome shotgun (WGS) entry which is preliminary data.</text>
</comment>
<feature type="region of interest" description="Disordered" evidence="1">
    <location>
        <begin position="1"/>
        <end position="96"/>
    </location>
</feature>
<dbReference type="Proteomes" id="UP000235392">
    <property type="component" value="Unassembled WGS sequence"/>
</dbReference>
<organism evidence="2 3">
    <name type="scientific">Puccinia coronata f. sp. avenae</name>
    <dbReference type="NCBI Taxonomy" id="200324"/>
    <lineage>
        <taxon>Eukaryota</taxon>
        <taxon>Fungi</taxon>
        <taxon>Dikarya</taxon>
        <taxon>Basidiomycota</taxon>
        <taxon>Pucciniomycotina</taxon>
        <taxon>Pucciniomycetes</taxon>
        <taxon>Pucciniales</taxon>
        <taxon>Pucciniaceae</taxon>
        <taxon>Puccinia</taxon>
    </lineage>
</organism>
<protein>
    <submittedName>
        <fullName evidence="2">Uncharacterized protein</fullName>
    </submittedName>
</protein>
<evidence type="ECO:0000256" key="1">
    <source>
        <dbReference type="SAM" id="MobiDB-lite"/>
    </source>
</evidence>
<dbReference type="EMBL" id="PGCI01000030">
    <property type="protein sequence ID" value="PLW47561.1"/>
    <property type="molecule type" value="Genomic_DNA"/>
</dbReference>